<dbReference type="Pfam" id="PF03150">
    <property type="entry name" value="CCP_MauG"/>
    <property type="match status" value="1"/>
</dbReference>
<dbReference type="SUPFAM" id="SSF46626">
    <property type="entry name" value="Cytochrome c"/>
    <property type="match status" value="2"/>
</dbReference>
<dbReference type="GO" id="GO:0030313">
    <property type="term" value="C:cell envelope"/>
    <property type="evidence" value="ECO:0007669"/>
    <property type="project" value="UniProtKB-SubCell"/>
</dbReference>
<reference evidence="7" key="1">
    <citation type="journal article" date="2019" name="PLoS Negl. Trop. Dis.">
        <title>Revisiting the worldwide diversity of Leptospira species in the environment.</title>
        <authorList>
            <person name="Vincent A.T."/>
            <person name="Schiettekatte O."/>
            <person name="Bourhy P."/>
            <person name="Veyrier F.J."/>
            <person name="Picardeau M."/>
        </authorList>
    </citation>
    <scope>NUCLEOTIDE SEQUENCE [LARGE SCALE GENOMIC DNA]</scope>
    <source>
        <strain evidence="7">201300427</strain>
    </source>
</reference>
<proteinExistence type="predicted"/>
<sequence>MKLNSWLLLISLTFGCNLLKKDSGSKNEDLLLLLALIPRGYQWNLPPGFPIPVVPAENPMSQEKVDLGRFLFFDSNLSQDRSLSCGGCHKQSLAFSDGRQFGIGITGEAHPRNAQGLANAAYHPRLTWSNPQQRTLESQSRTPMFGTTPIELGLSNDEYLSRLKADSRYIPLFSAAFGGGADSVTEQNVRFALASFQRTMISGGSPFDHYNFRGNTSALTASQIRGLRVFNGEVAECFHCHGGFNFTDTSFHSQNTTQEVFYHNNGTHTKVYYDALSIEKQGLREITLVESDQGKFRAPSLRNVGVTFPYMHDGSIMCDNNANPNHASGIAAGATNLTCARNALTKVVEQYSCGGVGAGCLGNSDPKHPSIDTTLIRPFTLTAQEKTDLVEFLLSLTDSEFLSNPSFSSPF</sequence>
<dbReference type="PANTHER" id="PTHR30600:SF14">
    <property type="entry name" value="CYTOCHROME C PEROXIDASE"/>
    <property type="match status" value="1"/>
</dbReference>
<feature type="binding site" description="axial binding residue" evidence="5">
    <location>
        <position position="89"/>
    </location>
    <ligand>
        <name>heme c</name>
        <dbReference type="ChEBI" id="CHEBI:61717"/>
        <label>1</label>
    </ligand>
    <ligandPart>
        <name>Fe</name>
        <dbReference type="ChEBI" id="CHEBI:18248"/>
    </ligandPart>
</feature>
<dbReference type="InterPro" id="IPR023929">
    <property type="entry name" value="MbnH-like"/>
</dbReference>
<keyword evidence="5" id="KW-0479">Metal-binding</keyword>
<dbReference type="PANTHER" id="PTHR30600">
    <property type="entry name" value="CYTOCHROME C PEROXIDASE-RELATED"/>
    <property type="match status" value="1"/>
</dbReference>
<name>A0A4R9M1F7_9LEPT</name>
<feature type="binding site" description="covalent" evidence="4">
    <location>
        <position position="240"/>
    </location>
    <ligand>
        <name>heme c</name>
        <dbReference type="ChEBI" id="CHEBI:61717"/>
        <label>2</label>
    </ligand>
</feature>
<comment type="PTM">
    <text evidence="4">Binds 2 heme groups per subunit.</text>
</comment>
<dbReference type="InterPro" id="IPR051395">
    <property type="entry name" value="Cytochrome_c_Peroxidase/MauG"/>
</dbReference>
<feature type="binding site" description="axial binding residue" evidence="5">
    <location>
        <position position="241"/>
    </location>
    <ligand>
        <name>heme c</name>
        <dbReference type="ChEBI" id="CHEBI:61717"/>
        <label>2</label>
    </ligand>
    <ligandPart>
        <name>Fe</name>
        <dbReference type="ChEBI" id="CHEBI:18248"/>
    </ligandPart>
</feature>
<dbReference type="AlphaFoldDB" id="A0A4R9M1F7"/>
<keyword evidence="8" id="KW-1185">Reference proteome</keyword>
<dbReference type="Gene3D" id="1.10.760.10">
    <property type="entry name" value="Cytochrome c-like domain"/>
    <property type="match status" value="2"/>
</dbReference>
<gene>
    <name evidence="7" type="ORF">EHS15_06780</name>
</gene>
<dbReference type="InterPro" id="IPR036909">
    <property type="entry name" value="Cyt_c-like_dom_sf"/>
</dbReference>
<protein>
    <submittedName>
        <fullName evidence="7">Di-heme enzyme</fullName>
    </submittedName>
</protein>
<evidence type="ECO:0000313" key="8">
    <source>
        <dbReference type="Proteomes" id="UP000298058"/>
    </source>
</evidence>
<evidence type="ECO:0000313" key="7">
    <source>
        <dbReference type="EMBL" id="TGN19801.1"/>
    </source>
</evidence>
<evidence type="ECO:0000256" key="1">
    <source>
        <dbReference type="ARBA" id="ARBA00004196"/>
    </source>
</evidence>
<feature type="binding site" description="covalent" evidence="4">
    <location>
        <position position="237"/>
    </location>
    <ligand>
        <name>heme c</name>
        <dbReference type="ChEBI" id="CHEBI:61717"/>
        <label>2</label>
    </ligand>
</feature>
<comment type="caution">
    <text evidence="7">The sequence shown here is derived from an EMBL/GenBank/DDBJ whole genome shotgun (WGS) entry which is preliminary data.</text>
</comment>
<evidence type="ECO:0000259" key="6">
    <source>
        <dbReference type="Pfam" id="PF03150"/>
    </source>
</evidence>
<organism evidence="7 8">
    <name type="scientific">Leptospira idonii</name>
    <dbReference type="NCBI Taxonomy" id="1193500"/>
    <lineage>
        <taxon>Bacteria</taxon>
        <taxon>Pseudomonadati</taxon>
        <taxon>Spirochaetota</taxon>
        <taxon>Spirochaetia</taxon>
        <taxon>Leptospirales</taxon>
        <taxon>Leptospiraceae</taxon>
        <taxon>Leptospira</taxon>
    </lineage>
</organism>
<evidence type="ECO:0000256" key="4">
    <source>
        <dbReference type="PIRSR" id="PIRSR000294-1"/>
    </source>
</evidence>
<dbReference type="GO" id="GO:0004130">
    <property type="term" value="F:cytochrome-c peroxidase activity"/>
    <property type="evidence" value="ECO:0007669"/>
    <property type="project" value="TreeGrafter"/>
</dbReference>
<feature type="binding site" description="covalent" evidence="4">
    <location>
        <position position="85"/>
    </location>
    <ligand>
        <name>heme c</name>
        <dbReference type="ChEBI" id="CHEBI:61717"/>
        <label>1</label>
    </ligand>
</feature>
<comment type="cofactor">
    <cofactor evidence="4">
        <name>heme</name>
        <dbReference type="ChEBI" id="CHEBI:30413"/>
    </cofactor>
    <text evidence="4">Binds 2 heme groups.</text>
</comment>
<accession>A0A4R9M1F7</accession>
<dbReference type="Proteomes" id="UP000298058">
    <property type="component" value="Unassembled WGS sequence"/>
</dbReference>
<dbReference type="OrthoDB" id="9805202at2"/>
<dbReference type="NCBIfam" id="TIGR04039">
    <property type="entry name" value="MXAN_0977_Heme2"/>
    <property type="match status" value="1"/>
</dbReference>
<evidence type="ECO:0000256" key="3">
    <source>
        <dbReference type="ARBA" id="ARBA00023002"/>
    </source>
</evidence>
<evidence type="ECO:0000256" key="5">
    <source>
        <dbReference type="PIRSR" id="PIRSR000294-2"/>
    </source>
</evidence>
<keyword evidence="5" id="KW-0408">Iron</keyword>
<dbReference type="GO" id="GO:0020037">
    <property type="term" value="F:heme binding"/>
    <property type="evidence" value="ECO:0007669"/>
    <property type="project" value="InterPro"/>
</dbReference>
<dbReference type="EMBL" id="RQHW01000026">
    <property type="protein sequence ID" value="TGN19801.1"/>
    <property type="molecule type" value="Genomic_DNA"/>
</dbReference>
<dbReference type="InterPro" id="IPR026259">
    <property type="entry name" value="MauG/Cytc_peroxidase"/>
</dbReference>
<feature type="domain" description="Di-haem cytochrome c peroxidase" evidence="6">
    <location>
        <begin position="62"/>
        <end position="215"/>
    </location>
</feature>
<evidence type="ECO:0000256" key="2">
    <source>
        <dbReference type="ARBA" id="ARBA00022729"/>
    </source>
</evidence>
<dbReference type="GO" id="GO:0046872">
    <property type="term" value="F:metal ion binding"/>
    <property type="evidence" value="ECO:0007669"/>
    <property type="project" value="UniProtKB-KW"/>
</dbReference>
<keyword evidence="3" id="KW-0560">Oxidoreductase</keyword>
<keyword evidence="4" id="KW-0349">Heme</keyword>
<dbReference type="PROSITE" id="PS51257">
    <property type="entry name" value="PROKAR_LIPOPROTEIN"/>
    <property type="match status" value="1"/>
</dbReference>
<dbReference type="GO" id="GO:0009055">
    <property type="term" value="F:electron transfer activity"/>
    <property type="evidence" value="ECO:0007669"/>
    <property type="project" value="InterPro"/>
</dbReference>
<dbReference type="PIRSF" id="PIRSF000294">
    <property type="entry name" value="Cytochrome-c_peroxidase"/>
    <property type="match status" value="1"/>
</dbReference>
<keyword evidence="2" id="KW-0732">Signal</keyword>
<dbReference type="InterPro" id="IPR004852">
    <property type="entry name" value="Di-haem_cyt_c_peroxidsae"/>
</dbReference>
<comment type="subcellular location">
    <subcellularLocation>
        <location evidence="1">Cell envelope</location>
    </subcellularLocation>
</comment>
<feature type="binding site" description="covalent" evidence="4">
    <location>
        <position position="88"/>
    </location>
    <ligand>
        <name>heme c</name>
        <dbReference type="ChEBI" id="CHEBI:61717"/>
        <label>1</label>
    </ligand>
</feature>